<gene>
    <name evidence="3" type="ORF">MELLADRAFT_69741</name>
</gene>
<feature type="region of interest" description="Disordered" evidence="1">
    <location>
        <begin position="1"/>
        <end position="21"/>
    </location>
</feature>
<proteinExistence type="predicted"/>
<feature type="region of interest" description="Disordered" evidence="1">
    <location>
        <begin position="55"/>
        <end position="84"/>
    </location>
</feature>
<dbReference type="GeneID" id="18931308"/>
<accession>F4SC01</accession>
<dbReference type="Pfam" id="PF18802">
    <property type="entry name" value="CxC1"/>
    <property type="match status" value="1"/>
</dbReference>
<dbReference type="KEGG" id="mlr:MELLADRAFT_69741"/>
<dbReference type="OrthoDB" id="2506814at2759"/>
<dbReference type="InterPro" id="IPR041320">
    <property type="entry name" value="CxC1"/>
</dbReference>
<dbReference type="EMBL" id="GL883197">
    <property type="protein sequence ID" value="EGF97832.1"/>
    <property type="molecule type" value="Genomic_DNA"/>
</dbReference>
<protein>
    <recommendedName>
        <fullName evidence="2">CxC1-like cysteine cluster associated with KDZ transposases domain-containing protein</fullName>
    </recommendedName>
</protein>
<reference evidence="4" key="1">
    <citation type="journal article" date="2011" name="Proc. Natl. Acad. Sci. U.S.A.">
        <title>Obligate biotrophy features unraveled by the genomic analysis of rust fungi.</title>
        <authorList>
            <person name="Duplessis S."/>
            <person name="Cuomo C.A."/>
            <person name="Lin Y.-C."/>
            <person name="Aerts A."/>
            <person name="Tisserant E."/>
            <person name="Veneault-Fourrey C."/>
            <person name="Joly D.L."/>
            <person name="Hacquard S."/>
            <person name="Amselem J."/>
            <person name="Cantarel B.L."/>
            <person name="Chiu R."/>
            <person name="Coutinho P.M."/>
            <person name="Feau N."/>
            <person name="Field M."/>
            <person name="Frey P."/>
            <person name="Gelhaye E."/>
            <person name="Goldberg J."/>
            <person name="Grabherr M.G."/>
            <person name="Kodira C.D."/>
            <person name="Kohler A."/>
            <person name="Kuees U."/>
            <person name="Lindquist E.A."/>
            <person name="Lucas S.M."/>
            <person name="Mago R."/>
            <person name="Mauceli E."/>
            <person name="Morin E."/>
            <person name="Murat C."/>
            <person name="Pangilinan J.L."/>
            <person name="Park R."/>
            <person name="Pearson M."/>
            <person name="Quesneville H."/>
            <person name="Rouhier N."/>
            <person name="Sakthikumar S."/>
            <person name="Salamov A.A."/>
            <person name="Schmutz J."/>
            <person name="Selles B."/>
            <person name="Shapiro H."/>
            <person name="Tanguay P."/>
            <person name="Tuskan G.A."/>
            <person name="Henrissat B."/>
            <person name="Van de Peer Y."/>
            <person name="Rouze P."/>
            <person name="Ellis J.G."/>
            <person name="Dodds P.N."/>
            <person name="Schein J.E."/>
            <person name="Zhong S."/>
            <person name="Hamelin R.C."/>
            <person name="Grigoriev I.V."/>
            <person name="Szabo L.J."/>
            <person name="Martin F."/>
        </authorList>
    </citation>
    <scope>NUCLEOTIDE SEQUENCE [LARGE SCALE GENOMIC DNA]</scope>
    <source>
        <strain evidence="4">98AG31 / pathotype 3-4-7</strain>
    </source>
</reference>
<evidence type="ECO:0000313" key="3">
    <source>
        <dbReference type="EMBL" id="EGF97832.1"/>
    </source>
</evidence>
<organism evidence="4">
    <name type="scientific">Melampsora larici-populina (strain 98AG31 / pathotype 3-4-7)</name>
    <name type="common">Poplar leaf rust fungus</name>
    <dbReference type="NCBI Taxonomy" id="747676"/>
    <lineage>
        <taxon>Eukaryota</taxon>
        <taxon>Fungi</taxon>
        <taxon>Dikarya</taxon>
        <taxon>Basidiomycota</taxon>
        <taxon>Pucciniomycotina</taxon>
        <taxon>Pucciniomycetes</taxon>
        <taxon>Pucciniales</taxon>
        <taxon>Melampsoraceae</taxon>
        <taxon>Melampsora</taxon>
    </lineage>
</organism>
<evidence type="ECO:0000256" key="1">
    <source>
        <dbReference type="SAM" id="MobiDB-lite"/>
    </source>
</evidence>
<evidence type="ECO:0000259" key="2">
    <source>
        <dbReference type="Pfam" id="PF18802"/>
    </source>
</evidence>
<name>F4SC01_MELLP</name>
<evidence type="ECO:0000313" key="4">
    <source>
        <dbReference type="Proteomes" id="UP000001072"/>
    </source>
</evidence>
<dbReference type="VEuPathDB" id="FungiDB:MELLADRAFT_69741"/>
<dbReference type="InParanoid" id="F4SC01"/>
<keyword evidence="4" id="KW-1185">Reference proteome</keyword>
<dbReference type="HOGENOM" id="CLU_094293_0_0_1"/>
<feature type="domain" description="CxC1-like cysteine cluster associated with KDZ transposases" evidence="2">
    <location>
        <begin position="199"/>
        <end position="275"/>
    </location>
</feature>
<dbReference type="PANTHER" id="PTHR33096">
    <property type="entry name" value="CXC2 DOMAIN-CONTAINING PROTEIN"/>
    <property type="match status" value="1"/>
</dbReference>
<sequence>MPSRRVIKGLSQPVRVPKPATPLQEELQARCRLEAQQTAALVAAIKEMLAGDNEQNQRAGGGMMDEPQGMNHLDVPDDGDYPPDADDEEAFDIHQFMPLPHHVKPEVLDPVQAQLQRDQHLANRLAHKDKWSWQYAVMLPTFLRCKMETLNWGNEDNSKKDLRPPCTCASQTKRNVDLVDLTSKRCTSQPRHVIEVSSNAKMSILVARRQVKVQFCKNCDLSDPTRLLQMGYIASSPSKPRTAFSVRLLVHHHSQWVRYAVPTQAFCEGLDESLNSHNPVILTSSGKMPRPNF</sequence>
<dbReference type="PANTHER" id="PTHR33096:SF1">
    <property type="entry name" value="CXC1-LIKE CYSTEINE CLUSTER ASSOCIATED WITH KDZ TRANSPOSASES DOMAIN-CONTAINING PROTEIN"/>
    <property type="match status" value="1"/>
</dbReference>
<dbReference type="Proteomes" id="UP000001072">
    <property type="component" value="Unassembled WGS sequence"/>
</dbReference>
<dbReference type="AlphaFoldDB" id="F4SC01"/>
<dbReference type="RefSeq" id="XP_007418891.1">
    <property type="nucleotide sequence ID" value="XM_007418829.1"/>
</dbReference>